<organism evidence="1">
    <name type="scientific">hydrothermal vent metagenome</name>
    <dbReference type="NCBI Taxonomy" id="652676"/>
    <lineage>
        <taxon>unclassified sequences</taxon>
        <taxon>metagenomes</taxon>
        <taxon>ecological metagenomes</taxon>
    </lineage>
</organism>
<proteinExistence type="predicted"/>
<name>A0A3B0UBK8_9ZZZZ</name>
<dbReference type="AlphaFoldDB" id="A0A3B0UBK8"/>
<dbReference type="EMBL" id="UOET01000231">
    <property type="protein sequence ID" value="VAW28381.1"/>
    <property type="molecule type" value="Genomic_DNA"/>
</dbReference>
<sequence>MDGLIYFWKLHVFNFMSLAKIGIVYDYSSQTERK</sequence>
<gene>
    <name evidence="1" type="ORF">MNBD_BACTEROID07-169</name>
</gene>
<accession>A0A3B0UBK8</accession>
<reference evidence="1" key="1">
    <citation type="submission" date="2018-06" db="EMBL/GenBank/DDBJ databases">
        <authorList>
            <person name="Zhirakovskaya E."/>
        </authorList>
    </citation>
    <scope>NUCLEOTIDE SEQUENCE</scope>
</reference>
<evidence type="ECO:0000313" key="1">
    <source>
        <dbReference type="EMBL" id="VAW28381.1"/>
    </source>
</evidence>
<protein>
    <submittedName>
        <fullName evidence="1">Uncharacterized protein</fullName>
    </submittedName>
</protein>